<dbReference type="Gene3D" id="3.90.700.10">
    <property type="entry name" value="Succinate dehydrogenase/fumarate reductase flavoprotein, catalytic domain"/>
    <property type="match status" value="1"/>
</dbReference>
<dbReference type="PRINTS" id="PR00368">
    <property type="entry name" value="FADPNR"/>
</dbReference>
<dbReference type="PANTHER" id="PTHR42716:SF2">
    <property type="entry name" value="L-ASPARTATE OXIDASE, CHLOROPLASTIC"/>
    <property type="match status" value="1"/>
</dbReference>
<dbReference type="InterPro" id="IPR036188">
    <property type="entry name" value="FAD/NAD-bd_sf"/>
</dbReference>
<dbReference type="GO" id="GO:0034628">
    <property type="term" value="P:'de novo' NAD+ biosynthetic process from L-aspartate"/>
    <property type="evidence" value="ECO:0007669"/>
    <property type="project" value="TreeGrafter"/>
</dbReference>
<dbReference type="Proteomes" id="UP000291933">
    <property type="component" value="Unassembled WGS sequence"/>
</dbReference>
<dbReference type="InterPro" id="IPR027477">
    <property type="entry name" value="Succ_DH/fumarate_Rdtase_cat_sf"/>
</dbReference>
<evidence type="ECO:0000259" key="14">
    <source>
        <dbReference type="Pfam" id="PF02910"/>
    </source>
</evidence>
<dbReference type="UniPathway" id="UPA00253">
    <property type="reaction ID" value="UER00326"/>
</dbReference>
<evidence type="ECO:0000256" key="6">
    <source>
        <dbReference type="ARBA" id="ARBA00022630"/>
    </source>
</evidence>
<dbReference type="GO" id="GO:0033765">
    <property type="term" value="F:steroid dehydrogenase activity, acting on the CH-CH group of donors"/>
    <property type="evidence" value="ECO:0007669"/>
    <property type="project" value="UniProtKB-ARBA"/>
</dbReference>
<evidence type="ECO:0000313" key="15">
    <source>
        <dbReference type="EMBL" id="TBT95005.1"/>
    </source>
</evidence>
<evidence type="ECO:0000256" key="2">
    <source>
        <dbReference type="ARBA" id="ARBA00004950"/>
    </source>
</evidence>
<accession>A0A4Q9KLB4</accession>
<dbReference type="SUPFAM" id="SSF51905">
    <property type="entry name" value="FAD/NAD(P)-binding domain"/>
    <property type="match status" value="1"/>
</dbReference>
<comment type="catalytic activity">
    <reaction evidence="12">
        <text>L-aspartate + O2 = iminosuccinate + H2O2</text>
        <dbReference type="Rhea" id="RHEA:25876"/>
        <dbReference type="ChEBI" id="CHEBI:15379"/>
        <dbReference type="ChEBI" id="CHEBI:16240"/>
        <dbReference type="ChEBI" id="CHEBI:29991"/>
        <dbReference type="ChEBI" id="CHEBI:77875"/>
        <dbReference type="EC" id="1.4.3.16"/>
    </reaction>
    <physiologicalReaction direction="left-to-right" evidence="12">
        <dbReference type="Rhea" id="RHEA:25877"/>
    </physiologicalReaction>
</comment>
<sequence length="501" mass="52800">MTAIELSPIPCIVLSAGPITTGTSTGWAQGGVSAAVGPDDSPELHTRDTLAAGAGLCETDAVERITQAAPDAIERMAEIGTRFDRNPDGSYILGLEGAHCRRRIVHAQGDMTGAELLRSCVEKARTLPSIQLWDNAWGSEILTENGAVVGLRVELGGESSFDTLMDASGPGRNRTGGRTVVVQTDRVVLATGGIGSLFQHTTNPLSSRGGGLALAARAGAVLRDVEMVQFHPTGLDVGLDPMPLVSEAVRGEGAILIDENGDRVIENPLSARDVVSRAEWAALQAGHTVYLDARTHPGPGFAARFPGISKILSDAGLNPAVDLLKVRPAAHYHMGGVLVDEAGRSTVRGLYAVGEVSSTGLHGANRLASNSLLEAIVCARWVAADLAKGHPQHPHPMPVITHTVNIGPARTQTPKADVDAVRAVMSRHCGVLRDEAGLKAALRELRDHVDTDEGLVGYMLASSALTRRESRGGHTRTDYAQLDPHAEHTLIDLADVLDDPR</sequence>
<dbReference type="Gene3D" id="1.20.58.100">
    <property type="entry name" value="Fumarate reductase/succinate dehydrogenase flavoprotein-like, C-terminal domain"/>
    <property type="match status" value="1"/>
</dbReference>
<dbReference type="SUPFAM" id="SSF46977">
    <property type="entry name" value="Succinate dehydrogenase/fumarate reductase flavoprotein C-terminal domain"/>
    <property type="match status" value="1"/>
</dbReference>
<dbReference type="AlphaFoldDB" id="A0A4Q9KLB4"/>
<dbReference type="OrthoDB" id="9805351at2"/>
<comment type="function">
    <text evidence="10">Catalyzes the oxidation of L-aspartate to iminoaspartate, the first step in the de novo biosynthesis of NAD(+).</text>
</comment>
<evidence type="ECO:0000256" key="9">
    <source>
        <dbReference type="ARBA" id="ARBA00023002"/>
    </source>
</evidence>
<dbReference type="SUPFAM" id="SSF56425">
    <property type="entry name" value="Succinate dehydrogenase/fumarate reductase flavoprotein, catalytic domain"/>
    <property type="match status" value="1"/>
</dbReference>
<comment type="cofactor">
    <cofactor evidence="1">
        <name>FAD</name>
        <dbReference type="ChEBI" id="CHEBI:57692"/>
    </cofactor>
</comment>
<reference evidence="15 16" key="1">
    <citation type="submission" date="2019-01" db="EMBL/GenBank/DDBJ databases">
        <title>Lactibacter flavus gen. nov., sp. nov., a novel bacterium of the family Propionibacteriaceae isolated from raw milk and dairy products.</title>
        <authorList>
            <person name="Huptas C."/>
            <person name="Wenning M."/>
            <person name="Breitenwieser F."/>
            <person name="Doll E."/>
            <person name="Von Neubeck M."/>
            <person name="Busse H.-J."/>
            <person name="Scherer S."/>
        </authorList>
    </citation>
    <scope>NUCLEOTIDE SEQUENCE [LARGE SCALE GENOMIC DNA]</scope>
    <source>
        <strain evidence="15 16">DSM 22130</strain>
    </source>
</reference>
<evidence type="ECO:0000256" key="3">
    <source>
        <dbReference type="ARBA" id="ARBA00008562"/>
    </source>
</evidence>
<dbReference type="GO" id="GO:0008734">
    <property type="term" value="F:L-aspartate oxidase activity"/>
    <property type="evidence" value="ECO:0007669"/>
    <property type="project" value="UniProtKB-EC"/>
</dbReference>
<keyword evidence="6" id="KW-0285">Flavoprotein</keyword>
<proteinExistence type="inferred from homology"/>
<dbReference type="InterPro" id="IPR037099">
    <property type="entry name" value="Fum_R/Succ_DH_flav-like_C_sf"/>
</dbReference>
<keyword evidence="8" id="KW-0274">FAD</keyword>
<dbReference type="EC" id="1.4.3.16" evidence="4"/>
<dbReference type="NCBIfam" id="NF005701">
    <property type="entry name" value="PRK07512.1"/>
    <property type="match status" value="1"/>
</dbReference>
<keyword evidence="9 15" id="KW-0560">Oxidoreductase</keyword>
<evidence type="ECO:0000256" key="10">
    <source>
        <dbReference type="ARBA" id="ARBA00029426"/>
    </source>
</evidence>
<dbReference type="PANTHER" id="PTHR42716">
    <property type="entry name" value="L-ASPARTATE OXIDASE"/>
    <property type="match status" value="1"/>
</dbReference>
<name>A0A4Q9KLB4_PROTD</name>
<dbReference type="Pfam" id="PF02910">
    <property type="entry name" value="Succ_DH_flav_C"/>
    <property type="match status" value="1"/>
</dbReference>
<keyword evidence="7" id="KW-0662">Pyridine nucleotide biosynthesis</keyword>
<evidence type="ECO:0000256" key="7">
    <source>
        <dbReference type="ARBA" id="ARBA00022642"/>
    </source>
</evidence>
<evidence type="ECO:0000256" key="4">
    <source>
        <dbReference type="ARBA" id="ARBA00012173"/>
    </source>
</evidence>
<dbReference type="InterPro" id="IPR005288">
    <property type="entry name" value="NadB"/>
</dbReference>
<feature type="domain" description="Fumarate reductase/succinate dehydrogenase flavoprotein-like C-terminal" evidence="14">
    <location>
        <begin position="456"/>
        <end position="484"/>
    </location>
</feature>
<evidence type="ECO:0000256" key="5">
    <source>
        <dbReference type="ARBA" id="ARBA00021901"/>
    </source>
</evidence>
<dbReference type="InterPro" id="IPR015939">
    <property type="entry name" value="Fum_Rdtase/Succ_DH_flav-like_C"/>
</dbReference>
<dbReference type="Gene3D" id="3.50.50.60">
    <property type="entry name" value="FAD/NAD(P)-binding domain"/>
    <property type="match status" value="1"/>
</dbReference>
<keyword evidence="16" id="KW-1185">Reference proteome</keyword>
<evidence type="ECO:0000256" key="11">
    <source>
        <dbReference type="ARBA" id="ARBA00030386"/>
    </source>
</evidence>
<evidence type="ECO:0000313" key="16">
    <source>
        <dbReference type="Proteomes" id="UP000291933"/>
    </source>
</evidence>
<comment type="similarity">
    <text evidence="3">Belongs to the FAD-dependent oxidoreductase 2 family. NadB subfamily.</text>
</comment>
<dbReference type="Pfam" id="PF00890">
    <property type="entry name" value="FAD_binding_2"/>
    <property type="match status" value="1"/>
</dbReference>
<evidence type="ECO:0000256" key="12">
    <source>
        <dbReference type="ARBA" id="ARBA00048305"/>
    </source>
</evidence>
<dbReference type="InterPro" id="IPR003953">
    <property type="entry name" value="FAD-dep_OxRdtase_2_FAD-bd"/>
</dbReference>
<comment type="caution">
    <text evidence="15">The sequence shown here is derived from an EMBL/GenBank/DDBJ whole genome shotgun (WGS) entry which is preliminary data.</text>
</comment>
<protein>
    <recommendedName>
        <fullName evidence="5">L-aspartate oxidase</fullName>
        <ecNumber evidence="4">1.4.3.16</ecNumber>
    </recommendedName>
    <alternativeName>
        <fullName evidence="11">Quinolinate synthase B</fullName>
    </alternativeName>
</protein>
<evidence type="ECO:0000256" key="1">
    <source>
        <dbReference type="ARBA" id="ARBA00001974"/>
    </source>
</evidence>
<organism evidence="15 16">
    <name type="scientific">Propioniciclava tarda</name>
    <dbReference type="NCBI Taxonomy" id="433330"/>
    <lineage>
        <taxon>Bacteria</taxon>
        <taxon>Bacillati</taxon>
        <taxon>Actinomycetota</taxon>
        <taxon>Actinomycetes</taxon>
        <taxon>Propionibacteriales</taxon>
        <taxon>Propionibacteriaceae</taxon>
        <taxon>Propioniciclava</taxon>
    </lineage>
</organism>
<feature type="domain" description="FAD-dependent oxidoreductase 2 FAD-binding" evidence="13">
    <location>
        <begin position="9"/>
        <end position="372"/>
    </location>
</feature>
<gene>
    <name evidence="15" type="ORF">ET996_07835</name>
</gene>
<evidence type="ECO:0000259" key="13">
    <source>
        <dbReference type="Pfam" id="PF00890"/>
    </source>
</evidence>
<evidence type="ECO:0000256" key="8">
    <source>
        <dbReference type="ARBA" id="ARBA00022827"/>
    </source>
</evidence>
<comment type="pathway">
    <text evidence="2">Cofactor biosynthesis; NAD(+) biosynthesis; iminoaspartate from L-aspartate (oxidase route): step 1/1.</text>
</comment>
<dbReference type="EMBL" id="SDMR01000008">
    <property type="protein sequence ID" value="TBT95005.1"/>
    <property type="molecule type" value="Genomic_DNA"/>
</dbReference>